<dbReference type="Gene3D" id="3.10.129.10">
    <property type="entry name" value="Hotdog Thioesterase"/>
    <property type="match status" value="1"/>
</dbReference>
<evidence type="ECO:0000256" key="1">
    <source>
        <dbReference type="SAM" id="SignalP"/>
    </source>
</evidence>
<reference evidence="3" key="1">
    <citation type="submission" date="2016-05" db="EMBL/GenBank/DDBJ databases">
        <title>Comparative genomics of biotechnologically important yeasts.</title>
        <authorList>
            <consortium name="DOE Joint Genome Institute"/>
            <person name="Riley R."/>
            <person name="Haridas S."/>
            <person name="Wolfe K.H."/>
            <person name="Lopes M.R."/>
            <person name="Hittinger C.T."/>
            <person name="Goker M."/>
            <person name="Salamov A."/>
            <person name="Wisecaver J."/>
            <person name="Long T.M."/>
            <person name="Aerts A.L."/>
            <person name="Barry K."/>
            <person name="Choi C."/>
            <person name="Clum A."/>
            <person name="Coughlan A.Y."/>
            <person name="Deshpande S."/>
            <person name="Douglass A.P."/>
            <person name="Hanson S.J."/>
            <person name="Klenk H.-P."/>
            <person name="Labutti K."/>
            <person name="Lapidus A."/>
            <person name="Lindquist E."/>
            <person name="Lipzen A."/>
            <person name="Meier-Kolthoff J.P."/>
            <person name="Ohm R.A."/>
            <person name="Otillar R.P."/>
            <person name="Pangilinan J."/>
            <person name="Peng Y."/>
            <person name="Rokas A."/>
            <person name="Rosa C.A."/>
            <person name="Scheuner C."/>
            <person name="Sibirny A.A."/>
            <person name="Slot J.C."/>
            <person name="Stielow J.B."/>
            <person name="Sun H."/>
            <person name="Kurtzman C.P."/>
            <person name="Blackwell M."/>
            <person name="Grigoriev I.V."/>
            <person name="Jeffries T.W."/>
        </authorList>
    </citation>
    <scope>NUCLEOTIDE SEQUENCE [LARGE SCALE GENOMIC DNA]</scope>
    <source>
        <strain evidence="3">NRRL Y-2460</strain>
    </source>
</reference>
<dbReference type="SUPFAM" id="SSF54637">
    <property type="entry name" value="Thioesterase/thiol ester dehydrase-isomerase"/>
    <property type="match status" value="1"/>
</dbReference>
<organism evidence="2 3">
    <name type="scientific">Pachysolen tannophilus NRRL Y-2460</name>
    <dbReference type="NCBI Taxonomy" id="669874"/>
    <lineage>
        <taxon>Eukaryota</taxon>
        <taxon>Fungi</taxon>
        <taxon>Dikarya</taxon>
        <taxon>Ascomycota</taxon>
        <taxon>Saccharomycotina</taxon>
        <taxon>Pichiomycetes</taxon>
        <taxon>Pachysolenaceae</taxon>
        <taxon>Pachysolen</taxon>
    </lineage>
</organism>
<dbReference type="GO" id="GO:0005743">
    <property type="term" value="C:mitochondrial inner membrane"/>
    <property type="evidence" value="ECO:0007669"/>
    <property type="project" value="EnsemblFungi"/>
</dbReference>
<name>A0A1E4TUT0_PACTA</name>
<dbReference type="AlphaFoldDB" id="A0A1E4TUT0"/>
<accession>A0A1E4TUT0</accession>
<dbReference type="Proteomes" id="UP000094236">
    <property type="component" value="Unassembled WGS sequence"/>
</dbReference>
<dbReference type="STRING" id="669874.A0A1E4TUT0"/>
<proteinExistence type="predicted"/>
<keyword evidence="1" id="KW-0732">Signal</keyword>
<dbReference type="EMBL" id="KV454014">
    <property type="protein sequence ID" value="ODV95486.1"/>
    <property type="molecule type" value="Genomic_DNA"/>
</dbReference>
<evidence type="ECO:0000313" key="3">
    <source>
        <dbReference type="Proteomes" id="UP000094236"/>
    </source>
</evidence>
<dbReference type="PANTHER" id="PTHR47260:SF4">
    <property type="entry name" value="MIOREX COMPLEX COMPONENT 3"/>
    <property type="match status" value="1"/>
</dbReference>
<sequence>MSFIRRALVSGSLFSVGYFTFAEVWGGDKNSSLQSTNLNDKQKLILSQLNENEHFKSLLANDNFIQNKYSSLIPKPHQKNYVSQGLLFGPNHLEIDPILFRDEKKGELIAIYHFGSNLVGNDNTIHCGLLSTILDESLCTCGFPFLPSKRGVTARLSIKFNNEIILKSDSTIMLKANVREFKGRKVIIDGYIETLDLQNATNKKGNTIIAKAECILVEPKWFKYFNWVPVFEQAN</sequence>
<gene>
    <name evidence="2" type="ORF">PACTADRAFT_42629</name>
</gene>
<keyword evidence="3" id="KW-1185">Reference proteome</keyword>
<evidence type="ECO:0000313" key="2">
    <source>
        <dbReference type="EMBL" id="ODV95486.1"/>
    </source>
</evidence>
<dbReference type="InterPro" id="IPR029069">
    <property type="entry name" value="HotDog_dom_sf"/>
</dbReference>
<dbReference type="OrthoDB" id="506431at2759"/>
<feature type="chain" id="PRO_5009163349" description="Thioesterase domain-containing protein" evidence="1">
    <location>
        <begin position="23"/>
        <end position="235"/>
    </location>
</feature>
<protein>
    <recommendedName>
        <fullName evidence="4">Thioesterase domain-containing protein</fullName>
    </recommendedName>
</protein>
<dbReference type="InterPro" id="IPR052061">
    <property type="entry name" value="PTE-AB_protein"/>
</dbReference>
<evidence type="ECO:0008006" key="4">
    <source>
        <dbReference type="Google" id="ProtNLM"/>
    </source>
</evidence>
<feature type="signal peptide" evidence="1">
    <location>
        <begin position="1"/>
        <end position="22"/>
    </location>
</feature>
<dbReference type="PANTHER" id="PTHR47260">
    <property type="entry name" value="UPF0644 PROTEIN PB2B4.06"/>
    <property type="match status" value="1"/>
</dbReference>